<evidence type="ECO:0000313" key="2">
    <source>
        <dbReference type="EMBL" id="JAD27452.1"/>
    </source>
</evidence>
<dbReference type="EMBL" id="GBRH01270443">
    <property type="protein sequence ID" value="JAD27452.1"/>
    <property type="molecule type" value="Transcribed_RNA"/>
</dbReference>
<reference evidence="2" key="2">
    <citation type="journal article" date="2015" name="Data Brief">
        <title>Shoot transcriptome of the giant reed, Arundo donax.</title>
        <authorList>
            <person name="Barrero R.A."/>
            <person name="Guerrero F.D."/>
            <person name="Moolhuijzen P."/>
            <person name="Goolsby J.A."/>
            <person name="Tidwell J."/>
            <person name="Bellgard S.E."/>
            <person name="Bellgard M.I."/>
        </authorList>
    </citation>
    <scope>NUCLEOTIDE SEQUENCE</scope>
    <source>
        <tissue evidence="2">Shoot tissue taken approximately 20 cm above the soil surface</tissue>
    </source>
</reference>
<sequence>MGQALGGHMRRHREEMGGADAADEWVWQPQEMARHGAAAAAADPPVLLELFA</sequence>
<dbReference type="AlphaFoldDB" id="A0A0A8YXW8"/>
<reference evidence="2" key="1">
    <citation type="submission" date="2014-09" db="EMBL/GenBank/DDBJ databases">
        <authorList>
            <person name="Magalhaes I.L.F."/>
            <person name="Oliveira U."/>
            <person name="Santos F.R."/>
            <person name="Vidigal T.H.D.A."/>
            <person name="Brescovit A.D."/>
            <person name="Santos A.J."/>
        </authorList>
    </citation>
    <scope>NUCLEOTIDE SEQUENCE</scope>
    <source>
        <tissue evidence="2">Shoot tissue taken approximately 20 cm above the soil surface</tissue>
    </source>
</reference>
<name>A0A0A8YXW8_ARUDO</name>
<accession>A0A0A8YXW8</accession>
<evidence type="ECO:0000256" key="1">
    <source>
        <dbReference type="SAM" id="MobiDB-lite"/>
    </source>
</evidence>
<organism evidence="2">
    <name type="scientific">Arundo donax</name>
    <name type="common">Giant reed</name>
    <name type="synonym">Donax arundinaceus</name>
    <dbReference type="NCBI Taxonomy" id="35708"/>
    <lineage>
        <taxon>Eukaryota</taxon>
        <taxon>Viridiplantae</taxon>
        <taxon>Streptophyta</taxon>
        <taxon>Embryophyta</taxon>
        <taxon>Tracheophyta</taxon>
        <taxon>Spermatophyta</taxon>
        <taxon>Magnoliopsida</taxon>
        <taxon>Liliopsida</taxon>
        <taxon>Poales</taxon>
        <taxon>Poaceae</taxon>
        <taxon>PACMAD clade</taxon>
        <taxon>Arundinoideae</taxon>
        <taxon>Arundineae</taxon>
        <taxon>Arundo</taxon>
    </lineage>
</organism>
<proteinExistence type="predicted"/>
<protein>
    <submittedName>
        <fullName evidence="2">Uncharacterized protein</fullName>
    </submittedName>
</protein>
<feature type="region of interest" description="Disordered" evidence="1">
    <location>
        <begin position="1"/>
        <end position="20"/>
    </location>
</feature>